<dbReference type="PANTHER" id="PTHR11749">
    <property type="entry name" value="RIBULOSE-5-PHOSPHATE-3-EPIMERASE"/>
    <property type="match status" value="1"/>
</dbReference>
<dbReference type="GO" id="GO:0006098">
    <property type="term" value="P:pentose-phosphate shunt"/>
    <property type="evidence" value="ECO:0007669"/>
    <property type="project" value="UniProtKB-UniRule"/>
</dbReference>
<comment type="catalytic activity">
    <reaction evidence="1 10 11">
        <text>D-ribulose 5-phosphate = D-xylulose 5-phosphate</text>
        <dbReference type="Rhea" id="RHEA:13677"/>
        <dbReference type="ChEBI" id="CHEBI:57737"/>
        <dbReference type="ChEBI" id="CHEBI:58121"/>
        <dbReference type="EC" id="5.1.3.1"/>
    </reaction>
</comment>
<protein>
    <recommendedName>
        <fullName evidence="7 10">Ribulose-phosphate 3-epimerase</fullName>
        <ecNumber evidence="7 10">5.1.3.1</ecNumber>
    </recommendedName>
</protein>
<keyword evidence="9 10" id="KW-0413">Isomerase</keyword>
<evidence type="ECO:0000256" key="10">
    <source>
        <dbReference type="HAMAP-Rule" id="MF_02227"/>
    </source>
</evidence>
<feature type="binding site" evidence="14">
    <location>
        <position position="189"/>
    </location>
    <ligand>
        <name>substrate</name>
    </ligand>
</feature>
<dbReference type="InterPro" id="IPR000056">
    <property type="entry name" value="Ribul_P_3_epim-like"/>
</dbReference>
<feature type="binding site" evidence="10 14">
    <location>
        <begin position="154"/>
        <end position="157"/>
    </location>
    <ligand>
        <name>substrate</name>
    </ligand>
</feature>
<keyword evidence="16" id="KW-1185">Reference proteome</keyword>
<organism evidence="15 16">
    <name type="scientific">Oribacterium sinus F0268</name>
    <dbReference type="NCBI Taxonomy" id="585501"/>
    <lineage>
        <taxon>Bacteria</taxon>
        <taxon>Bacillati</taxon>
        <taxon>Bacillota</taxon>
        <taxon>Clostridia</taxon>
        <taxon>Lachnospirales</taxon>
        <taxon>Lachnospiraceae</taxon>
        <taxon>Oribacterium</taxon>
    </lineage>
</organism>
<dbReference type="HOGENOM" id="CLU_054856_2_1_9"/>
<dbReference type="NCBIfam" id="NF004076">
    <property type="entry name" value="PRK05581.1-4"/>
    <property type="match status" value="1"/>
</dbReference>
<dbReference type="InterPro" id="IPR013785">
    <property type="entry name" value="Aldolase_TIM"/>
</dbReference>
<accession>C2KVE5</accession>
<evidence type="ECO:0000256" key="9">
    <source>
        <dbReference type="ARBA" id="ARBA00023235"/>
    </source>
</evidence>
<dbReference type="PROSITE" id="PS01085">
    <property type="entry name" value="RIBUL_P_3_EPIMER_1"/>
    <property type="match status" value="1"/>
</dbReference>
<gene>
    <name evidence="10 15" type="primary">rpe</name>
    <name evidence="15" type="ORF">HMPREF6123_0464</name>
</gene>
<dbReference type="Proteomes" id="UP000004121">
    <property type="component" value="Unassembled WGS sequence"/>
</dbReference>
<dbReference type="CDD" id="cd00429">
    <property type="entry name" value="RPE"/>
    <property type="match status" value="1"/>
</dbReference>
<feature type="binding site" evidence="10">
    <location>
        <begin position="187"/>
        <end position="189"/>
    </location>
    <ligand>
        <name>substrate</name>
    </ligand>
</feature>
<name>C2KVE5_9FIRM</name>
<keyword evidence="13" id="KW-0464">Manganese</keyword>
<dbReference type="Pfam" id="PF00834">
    <property type="entry name" value="Ribul_P_3_epim"/>
    <property type="match status" value="1"/>
</dbReference>
<evidence type="ECO:0000256" key="2">
    <source>
        <dbReference type="ARBA" id="ARBA00001936"/>
    </source>
</evidence>
<keyword evidence="13" id="KW-0170">Cobalt</keyword>
<dbReference type="NCBIfam" id="TIGR01163">
    <property type="entry name" value="rpe"/>
    <property type="match status" value="1"/>
</dbReference>
<dbReference type="InParanoid" id="C2KVE5"/>
<evidence type="ECO:0000256" key="12">
    <source>
        <dbReference type="PIRSR" id="PIRSR001461-1"/>
    </source>
</evidence>
<dbReference type="FunCoup" id="C2KVE5">
    <property type="interactions" value="406"/>
</dbReference>
<comment type="cofactor">
    <cofactor evidence="4">
        <name>Zn(2+)</name>
        <dbReference type="ChEBI" id="CHEBI:29105"/>
    </cofactor>
</comment>
<dbReference type="Gene3D" id="3.20.20.70">
    <property type="entry name" value="Aldolase class I"/>
    <property type="match status" value="1"/>
</dbReference>
<dbReference type="AlphaFoldDB" id="C2KVE5"/>
<feature type="binding site" evidence="10 14">
    <location>
        <position position="78"/>
    </location>
    <ligand>
        <name>substrate</name>
    </ligand>
</feature>
<evidence type="ECO:0000256" key="5">
    <source>
        <dbReference type="ARBA" id="ARBA00001954"/>
    </source>
</evidence>
<reference evidence="15 16" key="1">
    <citation type="submission" date="2009-04" db="EMBL/GenBank/DDBJ databases">
        <authorList>
            <person name="Qin X."/>
            <person name="Bachman B."/>
            <person name="Battles P."/>
            <person name="Bell A."/>
            <person name="Bess C."/>
            <person name="Bickham C."/>
            <person name="Chaboub L."/>
            <person name="Chen D."/>
            <person name="Coyle M."/>
            <person name="Deiros D.R."/>
            <person name="Dinh H."/>
            <person name="Forbes L."/>
            <person name="Fowler G."/>
            <person name="Francisco L."/>
            <person name="Fu Q."/>
            <person name="Gubbala S."/>
            <person name="Hale W."/>
            <person name="Han Y."/>
            <person name="Hemphill L."/>
            <person name="Highlander S.K."/>
            <person name="Hirani K."/>
            <person name="Hogues M."/>
            <person name="Jackson L."/>
            <person name="Jakkamsetti A."/>
            <person name="Javaid M."/>
            <person name="Jiang H."/>
            <person name="Korchina V."/>
            <person name="Kovar C."/>
            <person name="Lara F."/>
            <person name="Lee S."/>
            <person name="Mata R."/>
            <person name="Mathew T."/>
            <person name="Moen C."/>
            <person name="Morales K."/>
            <person name="Munidasa M."/>
            <person name="Nazareth L."/>
            <person name="Ngo R."/>
            <person name="Nguyen L."/>
            <person name="Okwuonu G."/>
            <person name="Ongeri F."/>
            <person name="Patil S."/>
            <person name="Petrosino J."/>
            <person name="Pham C."/>
            <person name="Pham P."/>
            <person name="Pu L.-L."/>
            <person name="Puazo M."/>
            <person name="Raj R."/>
            <person name="Reid J."/>
            <person name="Rouhana J."/>
            <person name="Saada N."/>
            <person name="Shang Y."/>
            <person name="Simmons D."/>
            <person name="Thornton R."/>
            <person name="Warren J."/>
            <person name="Weissenberger G."/>
            <person name="Zhang J."/>
            <person name="Zhang L."/>
            <person name="Zhou C."/>
            <person name="Zhu D."/>
            <person name="Muzny D."/>
            <person name="Worley K."/>
            <person name="Gibbs R."/>
        </authorList>
    </citation>
    <scope>NUCLEOTIDE SEQUENCE [LARGE SCALE GENOMIC DNA]</scope>
    <source>
        <strain evidence="15 16">F0268</strain>
    </source>
</reference>
<comment type="function">
    <text evidence="10">Catalyzes the reversible epimerization of D-ribulose 5-phosphate to D-xylulose 5-phosphate.</text>
</comment>
<feature type="binding site" evidence="10 13">
    <location>
        <position position="78"/>
    </location>
    <ligand>
        <name>a divalent metal cation</name>
        <dbReference type="ChEBI" id="CHEBI:60240"/>
    </ligand>
</feature>
<dbReference type="EMBL" id="ACKX01000049">
    <property type="protein sequence ID" value="EEJ52273.1"/>
    <property type="molecule type" value="Genomic_DNA"/>
</dbReference>
<keyword evidence="13" id="KW-0862">Zinc</keyword>
<dbReference type="PIRSF" id="PIRSF001461">
    <property type="entry name" value="RPE"/>
    <property type="match status" value="1"/>
</dbReference>
<feature type="binding site" evidence="10 14">
    <location>
        <position position="20"/>
    </location>
    <ligand>
        <name>substrate</name>
    </ligand>
</feature>
<feature type="active site" description="Proton donor" evidence="10 12">
    <location>
        <position position="187"/>
    </location>
</feature>
<evidence type="ECO:0000256" key="13">
    <source>
        <dbReference type="PIRSR" id="PIRSR001461-2"/>
    </source>
</evidence>
<feature type="binding site" evidence="10 14">
    <location>
        <begin position="209"/>
        <end position="210"/>
    </location>
    <ligand>
        <name>substrate</name>
    </ligand>
</feature>
<evidence type="ECO:0000313" key="16">
    <source>
        <dbReference type="Proteomes" id="UP000004121"/>
    </source>
</evidence>
<dbReference type="GO" id="GO:0004750">
    <property type="term" value="F:D-ribulose-phosphate 3-epimerase activity"/>
    <property type="evidence" value="ECO:0007669"/>
    <property type="project" value="UniProtKB-UniRule"/>
</dbReference>
<dbReference type="HAMAP" id="MF_02227">
    <property type="entry name" value="RPE"/>
    <property type="match status" value="1"/>
</dbReference>
<comment type="caution">
    <text evidence="15">The sequence shown here is derived from an EMBL/GenBank/DDBJ whole genome shotgun (WGS) entry which is preliminary data.</text>
</comment>
<dbReference type="PROSITE" id="PS01086">
    <property type="entry name" value="RIBUL_P_3_EPIMER_2"/>
    <property type="match status" value="1"/>
</dbReference>
<keyword evidence="8 10" id="KW-0479">Metal-binding</keyword>
<dbReference type="InterPro" id="IPR011060">
    <property type="entry name" value="RibuloseP-bd_barrel"/>
</dbReference>
<dbReference type="GO" id="GO:0019323">
    <property type="term" value="P:pentose catabolic process"/>
    <property type="evidence" value="ECO:0007669"/>
    <property type="project" value="UniProtKB-UniRule"/>
</dbReference>
<dbReference type="FunFam" id="3.20.20.70:FF:000004">
    <property type="entry name" value="Ribulose-phosphate 3-epimerase"/>
    <property type="match status" value="1"/>
</dbReference>
<comment type="cofactor">
    <cofactor evidence="5">
        <name>Fe(2+)</name>
        <dbReference type="ChEBI" id="CHEBI:29033"/>
    </cofactor>
</comment>
<evidence type="ECO:0000256" key="8">
    <source>
        <dbReference type="ARBA" id="ARBA00022723"/>
    </source>
</evidence>
<feature type="binding site" evidence="10 13">
    <location>
        <position position="187"/>
    </location>
    <ligand>
        <name>a divalent metal cation</name>
        <dbReference type="ChEBI" id="CHEBI:60240"/>
    </ligand>
</feature>
<dbReference type="EC" id="5.1.3.1" evidence="7 10"/>
<dbReference type="GO" id="GO:0005737">
    <property type="term" value="C:cytoplasm"/>
    <property type="evidence" value="ECO:0007669"/>
    <property type="project" value="UniProtKB-ARBA"/>
</dbReference>
<evidence type="ECO:0000256" key="4">
    <source>
        <dbReference type="ARBA" id="ARBA00001947"/>
    </source>
</evidence>
<dbReference type="SUPFAM" id="SSF51366">
    <property type="entry name" value="Ribulose-phoshate binding barrel"/>
    <property type="match status" value="1"/>
</dbReference>
<feature type="binding site" evidence="10 13">
    <location>
        <position position="47"/>
    </location>
    <ligand>
        <name>a divalent metal cation</name>
        <dbReference type="ChEBI" id="CHEBI:60240"/>
    </ligand>
</feature>
<feature type="active site" description="Proton acceptor" evidence="10 12">
    <location>
        <position position="47"/>
    </location>
</feature>
<evidence type="ECO:0000256" key="14">
    <source>
        <dbReference type="PIRSR" id="PIRSR001461-3"/>
    </source>
</evidence>
<sequence length="233" mass="25519">MYRKERIIKEVSVKNRLSPSILAADFSALQEDVALAEAAGAKSFHFDIMDGHFVPNISYGAGIVSALRNKSKAFFDVHLMVEEPDYFFADYKKAGADRVSVHVEAVKHLDRSLQAIRELGMEGGVALNPATSLSTIEEILPICPYILIMSVNPGFGGQSFISYTLDKIKRLRKMAEERNLPLEIGVDGGVKLDNISPILEAGANFIVAGSSVFGKKDEIGERVKSFNKVLENA</sequence>
<evidence type="ECO:0000313" key="15">
    <source>
        <dbReference type="EMBL" id="EEJ52273.1"/>
    </source>
</evidence>
<proteinExistence type="inferred from homology"/>
<comment type="cofactor">
    <cofactor evidence="3">
        <name>Co(2+)</name>
        <dbReference type="ChEBI" id="CHEBI:48828"/>
    </cofactor>
</comment>
<evidence type="ECO:0000256" key="3">
    <source>
        <dbReference type="ARBA" id="ARBA00001941"/>
    </source>
</evidence>
<dbReference type="InterPro" id="IPR026019">
    <property type="entry name" value="Ribul_P_3_epim"/>
</dbReference>
<evidence type="ECO:0000256" key="6">
    <source>
        <dbReference type="ARBA" id="ARBA00009541"/>
    </source>
</evidence>
<evidence type="ECO:0000256" key="1">
    <source>
        <dbReference type="ARBA" id="ARBA00001782"/>
    </source>
</evidence>
<comment type="similarity">
    <text evidence="6 10 11">Belongs to the ribulose-phosphate 3-epimerase family.</text>
</comment>
<evidence type="ECO:0000256" key="11">
    <source>
        <dbReference type="PIRNR" id="PIRNR001461"/>
    </source>
</evidence>
<comment type="cofactor">
    <cofactor evidence="10 13">
        <name>a divalent metal cation</name>
        <dbReference type="ChEBI" id="CHEBI:60240"/>
    </cofactor>
    <text evidence="10 13">Binds 1 divalent metal cation per subunit.</text>
</comment>
<dbReference type="GO" id="GO:0046872">
    <property type="term" value="F:metal ion binding"/>
    <property type="evidence" value="ECO:0007669"/>
    <property type="project" value="UniProtKB-UniRule"/>
</dbReference>
<comment type="cofactor">
    <cofactor evidence="2">
        <name>Mn(2+)</name>
        <dbReference type="ChEBI" id="CHEBI:29035"/>
    </cofactor>
</comment>
<evidence type="ECO:0000256" key="7">
    <source>
        <dbReference type="ARBA" id="ARBA00013188"/>
    </source>
</evidence>
<keyword evidence="10 11" id="KW-0119">Carbohydrate metabolism</keyword>
<feature type="binding site" evidence="10 13">
    <location>
        <position position="45"/>
    </location>
    <ligand>
        <name>a divalent metal cation</name>
        <dbReference type="ChEBI" id="CHEBI:60240"/>
    </ligand>
</feature>
<comment type="pathway">
    <text evidence="10">Carbohydrate degradation.</text>
</comment>
<dbReference type="eggNOG" id="COG0036">
    <property type="taxonomic scope" value="Bacteria"/>
</dbReference>
<dbReference type="STRING" id="585501.HMPREF6123_0464"/>